<organism evidence="2 3">
    <name type="scientific">Helobdella robusta</name>
    <name type="common">Californian leech</name>
    <dbReference type="NCBI Taxonomy" id="6412"/>
    <lineage>
        <taxon>Eukaryota</taxon>
        <taxon>Metazoa</taxon>
        <taxon>Spiralia</taxon>
        <taxon>Lophotrochozoa</taxon>
        <taxon>Annelida</taxon>
        <taxon>Clitellata</taxon>
        <taxon>Hirudinea</taxon>
        <taxon>Rhynchobdellida</taxon>
        <taxon>Glossiphoniidae</taxon>
        <taxon>Helobdella</taxon>
    </lineage>
</organism>
<dbReference type="Proteomes" id="UP000015101">
    <property type="component" value="Unassembled WGS sequence"/>
</dbReference>
<evidence type="ECO:0000313" key="1">
    <source>
        <dbReference type="EMBL" id="ESN90192.1"/>
    </source>
</evidence>
<keyword evidence="3" id="KW-1185">Reference proteome</keyword>
<dbReference type="EnsemblMetazoa" id="HelroT182683">
    <property type="protein sequence ID" value="HelroP182683"/>
    <property type="gene ID" value="HelroG182683"/>
</dbReference>
<dbReference type="GeneID" id="20208657"/>
<proteinExistence type="predicted"/>
<dbReference type="InParanoid" id="T1FIK8"/>
<gene>
    <name evidence="2" type="primary">20208657</name>
    <name evidence="1" type="ORF">HELRODRAFT_182683</name>
</gene>
<reference evidence="1 3" key="2">
    <citation type="journal article" date="2013" name="Nature">
        <title>Insights into bilaterian evolution from three spiralian genomes.</title>
        <authorList>
            <person name="Simakov O."/>
            <person name="Marletaz F."/>
            <person name="Cho S.J."/>
            <person name="Edsinger-Gonzales E."/>
            <person name="Havlak P."/>
            <person name="Hellsten U."/>
            <person name="Kuo D.H."/>
            <person name="Larsson T."/>
            <person name="Lv J."/>
            <person name="Arendt D."/>
            <person name="Savage R."/>
            <person name="Osoegawa K."/>
            <person name="de Jong P."/>
            <person name="Grimwood J."/>
            <person name="Chapman J.A."/>
            <person name="Shapiro H."/>
            <person name="Aerts A."/>
            <person name="Otillar R.P."/>
            <person name="Terry A.Y."/>
            <person name="Boore J.L."/>
            <person name="Grigoriev I.V."/>
            <person name="Lindberg D.R."/>
            <person name="Seaver E.C."/>
            <person name="Weisblat D.A."/>
            <person name="Putnam N.H."/>
            <person name="Rokhsar D.S."/>
        </authorList>
    </citation>
    <scope>NUCLEOTIDE SEQUENCE</scope>
</reference>
<protein>
    <submittedName>
        <fullName evidence="1 2">Uncharacterized protein</fullName>
    </submittedName>
</protein>
<reference evidence="2" key="3">
    <citation type="submission" date="2015-06" db="UniProtKB">
        <authorList>
            <consortium name="EnsemblMetazoa"/>
        </authorList>
    </citation>
    <scope>IDENTIFICATION</scope>
</reference>
<dbReference type="KEGG" id="hro:HELRODRAFT_182683"/>
<dbReference type="CTD" id="20208657"/>
<dbReference type="EMBL" id="KB097761">
    <property type="protein sequence ID" value="ESN90192.1"/>
    <property type="molecule type" value="Genomic_DNA"/>
</dbReference>
<name>T1FIK8_HELRO</name>
<dbReference type="AlphaFoldDB" id="T1FIK8"/>
<dbReference type="HOGENOM" id="CLU_625967_0_0_1"/>
<evidence type="ECO:0000313" key="2">
    <source>
        <dbReference type="EnsemblMetazoa" id="HelroP182683"/>
    </source>
</evidence>
<dbReference type="RefSeq" id="XP_009031666.1">
    <property type="nucleotide sequence ID" value="XM_009033418.1"/>
</dbReference>
<sequence length="438" mass="50645">METPLIGIKLLKTLKHWREANTYFQLHRTSLPNVSDINNFTTSFQSLIYNYFAFNYGTVKPQDLSKTQHPNKTVKNTKKDLKQLKLLGRNDHSFDMKISTLSKQIKTKLLSMKNAKAEKHVDITKQPKVKFWSTCKKLFNPSNSLTPSFSIDDCKKYFYNILHDPFHNKFRLPNWVPTLQRPTIPCNIDPPTYHKIATVIRKCKLRPSPCPFHHISIIVFKKCPMLRTILHQLIVECWRSATIPSLTQSNPLCRASNYPRRRPNNPKQTSTLNYNNNHFHAMTILTTSLPLYGCETWSTTGAHLKRLHATDKWSLRRILRLTYRDHVTNVEVRRLTQQPSVSSLLLKLLWSHSLCQPHGGSLPGFKSCHRPTATELDSTVRPSKTVMDPLRRERPASHQLRSLLRLETCSLLLEIEAPCEHGNVPLWGTPIIIIIISR</sequence>
<reference evidence="3" key="1">
    <citation type="submission" date="2012-12" db="EMBL/GenBank/DDBJ databases">
        <authorList>
            <person name="Hellsten U."/>
            <person name="Grimwood J."/>
            <person name="Chapman J.A."/>
            <person name="Shapiro H."/>
            <person name="Aerts A."/>
            <person name="Otillar R.P."/>
            <person name="Terry A.Y."/>
            <person name="Boore J.L."/>
            <person name="Simakov O."/>
            <person name="Marletaz F."/>
            <person name="Cho S.-J."/>
            <person name="Edsinger-Gonzales E."/>
            <person name="Havlak P."/>
            <person name="Kuo D.-H."/>
            <person name="Larsson T."/>
            <person name="Lv J."/>
            <person name="Arendt D."/>
            <person name="Savage R."/>
            <person name="Osoegawa K."/>
            <person name="de Jong P."/>
            <person name="Lindberg D.R."/>
            <person name="Seaver E.C."/>
            <person name="Weisblat D.A."/>
            <person name="Putnam N.H."/>
            <person name="Grigoriev I.V."/>
            <person name="Rokhsar D.S."/>
        </authorList>
    </citation>
    <scope>NUCLEOTIDE SEQUENCE</scope>
</reference>
<dbReference type="OrthoDB" id="10059790at2759"/>
<accession>T1FIK8</accession>
<evidence type="ECO:0000313" key="3">
    <source>
        <dbReference type="Proteomes" id="UP000015101"/>
    </source>
</evidence>
<dbReference type="EMBL" id="AMQM01008341">
    <property type="status" value="NOT_ANNOTATED_CDS"/>
    <property type="molecule type" value="Genomic_DNA"/>
</dbReference>